<name>Q6NP65_DROME</name>
<sequence>MNRIEWESERNETKRKTQTMRVDFTSLKHDTEMNFFFKRRLLQPSGCGCGYGCGYECGYGCGCGCANAYADFYDILLADSVGLVFEFAFAVRMAREMDRIGLDQNESDRISAVIGTIDASARLL</sequence>
<proteinExistence type="evidence at transcript level"/>
<dbReference type="AlphaFoldDB" id="Q6NP65"/>
<reference evidence="1" key="1">
    <citation type="submission" date="2003-12" db="EMBL/GenBank/DDBJ databases">
        <authorList>
            <person name="Stapleton M."/>
            <person name="Brokstein P."/>
            <person name="Hong L."/>
            <person name="Agbayani A."/>
            <person name="Carlson J."/>
            <person name="Champe M."/>
            <person name="Chavez C."/>
            <person name="Dorsett V."/>
            <person name="Dresnek D."/>
            <person name="Farfan D."/>
            <person name="Frise E."/>
            <person name="George R."/>
            <person name="Gonzalez M."/>
            <person name="Guarin H."/>
            <person name="Kronmiller B."/>
            <person name="Li P."/>
            <person name="Liao G."/>
            <person name="Miranda A."/>
            <person name="Mungall C.J."/>
            <person name="Nunoo J."/>
            <person name="Pacleb J."/>
            <person name="Paragas V."/>
            <person name="Park S."/>
            <person name="Patel S."/>
            <person name="Phouanenavong S."/>
            <person name="Wan K."/>
            <person name="Yu C."/>
            <person name="Lewis S.E."/>
            <person name="Rubin G.M."/>
            <person name="Celniker S."/>
        </authorList>
    </citation>
    <scope>NUCLEOTIDE SEQUENCE</scope>
    <source>
        <strain evidence="1">Berkeley</strain>
    </source>
</reference>
<organism evidence="1">
    <name type="scientific">Drosophila melanogaster</name>
    <name type="common">Fruit fly</name>
    <dbReference type="NCBI Taxonomy" id="7227"/>
    <lineage>
        <taxon>Eukaryota</taxon>
        <taxon>Metazoa</taxon>
        <taxon>Ecdysozoa</taxon>
        <taxon>Arthropoda</taxon>
        <taxon>Hexapoda</taxon>
        <taxon>Insecta</taxon>
        <taxon>Pterygota</taxon>
        <taxon>Neoptera</taxon>
        <taxon>Endopterygota</taxon>
        <taxon>Diptera</taxon>
        <taxon>Brachycera</taxon>
        <taxon>Muscomorpha</taxon>
        <taxon>Ephydroidea</taxon>
        <taxon>Drosophilidae</taxon>
        <taxon>Drosophila</taxon>
        <taxon>Sophophora</taxon>
    </lineage>
</organism>
<accession>Q6NP65</accession>
<protein>
    <submittedName>
        <fullName evidence="1">HL01742p</fullName>
    </submittedName>
</protein>
<evidence type="ECO:0000313" key="1">
    <source>
        <dbReference type="EMBL" id="AAR31135.1"/>
    </source>
</evidence>
<dbReference type="EMBL" id="BT011064">
    <property type="protein sequence ID" value="AAR31135.1"/>
    <property type="molecule type" value="mRNA"/>
</dbReference>